<feature type="transmembrane region" description="Helical" evidence="4">
    <location>
        <begin position="42"/>
        <end position="60"/>
    </location>
</feature>
<feature type="transmembrane region" description="Helical" evidence="4">
    <location>
        <begin position="180"/>
        <end position="202"/>
    </location>
</feature>
<organism evidence="6 7">
    <name type="scientific">Halobacteriovorax marinus</name>
    <dbReference type="NCBI Taxonomy" id="97084"/>
    <lineage>
        <taxon>Bacteria</taxon>
        <taxon>Pseudomonadati</taxon>
        <taxon>Bdellovibrionota</taxon>
        <taxon>Bacteriovoracia</taxon>
        <taxon>Bacteriovoracales</taxon>
        <taxon>Halobacteriovoraceae</taxon>
        <taxon>Halobacteriovorax</taxon>
    </lineage>
</organism>
<keyword evidence="3" id="KW-0597">Phosphoprotein</keyword>
<dbReference type="PROSITE" id="PS50109">
    <property type="entry name" value="HIS_KIN"/>
    <property type="match status" value="1"/>
</dbReference>
<evidence type="ECO:0000259" key="5">
    <source>
        <dbReference type="PROSITE" id="PS50109"/>
    </source>
</evidence>
<dbReference type="SUPFAM" id="SSF55874">
    <property type="entry name" value="ATPase domain of HSP90 chaperone/DNA topoisomerase II/histidine kinase"/>
    <property type="match status" value="1"/>
</dbReference>
<dbReference type="EMBL" id="MAAO01000008">
    <property type="protein sequence ID" value="OUR95512.1"/>
    <property type="molecule type" value="Genomic_DNA"/>
</dbReference>
<evidence type="ECO:0000313" key="7">
    <source>
        <dbReference type="Proteomes" id="UP000196531"/>
    </source>
</evidence>
<feature type="transmembrane region" description="Helical" evidence="4">
    <location>
        <begin position="149"/>
        <end position="168"/>
    </location>
</feature>
<dbReference type="InterPro" id="IPR005467">
    <property type="entry name" value="His_kinase_dom"/>
</dbReference>
<dbReference type="SUPFAM" id="SSF47384">
    <property type="entry name" value="Homodimeric domain of signal transducing histidine kinase"/>
    <property type="match status" value="1"/>
</dbReference>
<feature type="transmembrane region" description="Helical" evidence="4">
    <location>
        <begin position="66"/>
        <end position="88"/>
    </location>
</feature>
<dbReference type="AlphaFoldDB" id="A0A1Y5FB21"/>
<gene>
    <name evidence="6" type="ORF">A9Q84_16905</name>
</gene>
<dbReference type="InterPro" id="IPR036097">
    <property type="entry name" value="HisK_dim/P_sf"/>
</dbReference>
<keyword evidence="4" id="KW-1133">Transmembrane helix</keyword>
<name>A0A1Y5FB21_9BACT</name>
<dbReference type="Gene3D" id="3.30.565.10">
    <property type="entry name" value="Histidine kinase-like ATPase, C-terminal domain"/>
    <property type="match status" value="1"/>
</dbReference>
<comment type="caution">
    <text evidence="6">The sequence shown here is derived from an EMBL/GenBank/DDBJ whole genome shotgun (WGS) entry which is preliminary data.</text>
</comment>
<keyword evidence="4" id="KW-0472">Membrane</keyword>
<reference evidence="7" key="1">
    <citation type="journal article" date="2017" name="Proc. Natl. Acad. Sci. U.S.A.">
        <title>Simulation of Deepwater Horizon oil plume reveals substrate specialization within a complex community of hydrocarbon-degraders.</title>
        <authorList>
            <person name="Hu P."/>
            <person name="Dubinsky E.A."/>
            <person name="Probst A.J."/>
            <person name="Wang J."/>
            <person name="Sieber C.M.K."/>
            <person name="Tom L.M."/>
            <person name="Gardinali P."/>
            <person name="Banfield J.F."/>
            <person name="Atlas R.M."/>
            <person name="Andersen G.L."/>
        </authorList>
    </citation>
    <scope>NUCLEOTIDE SEQUENCE [LARGE SCALE GENOMIC DNA]</scope>
</reference>
<feature type="transmembrane region" description="Helical" evidence="4">
    <location>
        <begin position="100"/>
        <end position="121"/>
    </location>
</feature>
<dbReference type="InterPro" id="IPR050956">
    <property type="entry name" value="2C_system_His_kinase"/>
</dbReference>
<evidence type="ECO:0000256" key="2">
    <source>
        <dbReference type="ARBA" id="ARBA00012438"/>
    </source>
</evidence>
<dbReference type="PANTHER" id="PTHR43719:SF28">
    <property type="entry name" value="PEROXIDE STRESS-ACTIVATED HISTIDINE KINASE MAK1-RELATED"/>
    <property type="match status" value="1"/>
</dbReference>
<evidence type="ECO:0000313" key="6">
    <source>
        <dbReference type="EMBL" id="OUR95512.1"/>
    </source>
</evidence>
<dbReference type="InterPro" id="IPR003661">
    <property type="entry name" value="HisK_dim/P_dom"/>
</dbReference>
<dbReference type="CDD" id="cd00082">
    <property type="entry name" value="HisKA"/>
    <property type="match status" value="1"/>
</dbReference>
<dbReference type="InterPro" id="IPR036890">
    <property type="entry name" value="HATPase_C_sf"/>
</dbReference>
<proteinExistence type="predicted"/>
<feature type="domain" description="Histidine kinase" evidence="5">
    <location>
        <begin position="238"/>
        <end position="460"/>
    </location>
</feature>
<dbReference type="PANTHER" id="PTHR43719">
    <property type="entry name" value="TWO-COMPONENT HISTIDINE KINASE"/>
    <property type="match status" value="1"/>
</dbReference>
<protein>
    <recommendedName>
        <fullName evidence="2">histidine kinase</fullName>
        <ecNumber evidence="2">2.7.13.3</ecNumber>
    </recommendedName>
</protein>
<dbReference type="SMART" id="SM00387">
    <property type="entry name" value="HATPase_c"/>
    <property type="match status" value="1"/>
</dbReference>
<evidence type="ECO:0000256" key="4">
    <source>
        <dbReference type="SAM" id="Phobius"/>
    </source>
</evidence>
<keyword evidence="4" id="KW-0812">Transmembrane</keyword>
<evidence type="ECO:0000256" key="1">
    <source>
        <dbReference type="ARBA" id="ARBA00000085"/>
    </source>
</evidence>
<sequence length="462" mass="52340">METANQTYLSIILGINGVSIAANLIINSLLKKSLGENPVLREITHYWLAVLGVFFLGGALQQNHFLIILAFSATIIPITFMCNISTIYLGGTKSSKRFNLFYLSLIPLTYVLYYLNLPFYITSLPVTLGTVYRLGKTAWFCFKKSQVEYMYLLKVYAAILMAAIFLQLSFPFIRLSLKGAIVGWSVAFLMYQLSSLTFWAILFEHINRTEKNRLEESVKNKTKELTRVNAFNSALLKTVLHDLSNPISLIINQTKMLQKLNLENEKSKRYTDKLNLTAAKMATSINDIRTVFLKQKVDMEMDFLLNDCFSELLDIYSDKLKEKSIPLHIFNQLPEDTRIKGSRTSFIHSVLSNMLSNAIKFSFHGESITLQARLEKNKVVILLSDQGIGMSKELIDKFCKTEVNISTLGTDGEVGTGLGLHQLRFYTEEMGGTLDVESKLKSLNSHNHGTKIKLGFTPYHLQ</sequence>
<evidence type="ECO:0000256" key="3">
    <source>
        <dbReference type="ARBA" id="ARBA00022553"/>
    </source>
</evidence>
<comment type="catalytic activity">
    <reaction evidence="1">
        <text>ATP + protein L-histidine = ADP + protein N-phospho-L-histidine.</text>
        <dbReference type="EC" id="2.7.13.3"/>
    </reaction>
</comment>
<dbReference type="Pfam" id="PF02518">
    <property type="entry name" value="HATPase_c"/>
    <property type="match status" value="1"/>
</dbReference>
<feature type="transmembrane region" description="Helical" evidence="4">
    <location>
        <begin position="6"/>
        <end position="30"/>
    </location>
</feature>
<dbReference type="EC" id="2.7.13.3" evidence="2"/>
<dbReference type="Proteomes" id="UP000196531">
    <property type="component" value="Unassembled WGS sequence"/>
</dbReference>
<accession>A0A1Y5FB21</accession>
<dbReference type="GO" id="GO:0000155">
    <property type="term" value="F:phosphorelay sensor kinase activity"/>
    <property type="evidence" value="ECO:0007669"/>
    <property type="project" value="InterPro"/>
</dbReference>
<dbReference type="InterPro" id="IPR003594">
    <property type="entry name" value="HATPase_dom"/>
</dbReference>
<dbReference type="Gene3D" id="1.10.287.130">
    <property type="match status" value="1"/>
</dbReference>